<feature type="domain" description="TauD/TfdA-like" evidence="2">
    <location>
        <begin position="367"/>
        <end position="621"/>
    </location>
</feature>
<evidence type="ECO:0000259" key="2">
    <source>
        <dbReference type="Pfam" id="PF02668"/>
    </source>
</evidence>
<keyword evidence="1" id="KW-0560">Oxidoreductase</keyword>
<dbReference type="Pfam" id="PF02668">
    <property type="entry name" value="TauD"/>
    <property type="match status" value="1"/>
</dbReference>
<dbReference type="AlphaFoldDB" id="A0A3M4LCY9"/>
<dbReference type="Pfam" id="PF05141">
    <property type="entry name" value="DIT1_PvcA"/>
    <property type="match status" value="1"/>
</dbReference>
<dbReference type="Gene3D" id="3.60.130.10">
    <property type="entry name" value="Clavaminate synthase-like"/>
    <property type="match status" value="1"/>
</dbReference>
<protein>
    <submittedName>
        <fullName evidence="3">PvcA protein</fullName>
    </submittedName>
</protein>
<dbReference type="PANTHER" id="PTHR37285:SF5">
    <property type="entry name" value="SPORE WALL MATURATION PROTEIN DIT1"/>
    <property type="match status" value="1"/>
</dbReference>
<name>A0A3M4LCY9_PSESF</name>
<sequence length="630" mass="71826">MSMGTGTTENKGAASVSVKDDELVDELIITLLAKLFTPKKITYKGFRALKLDILEKIASHQPLKFILPAFPCKSVNTEKCMGVYPDLAEWLAIKRIVSTIRIIQELYEPGVSFVIFSDYHTFANYISVSQTTYREYFERLKEIIDTFQCGDALNLQSFSESVAFRSHHESNYPAVLSNGFGDPTYESRLTGEIKKGSGDHKKYTALKKFMKNDQWPLIKHLGKAARNRHLSKIAIGMMVQGQALDDFLSSHYLGFIRLSIHDHPFDGVKNPIRMFDTDVFKTPWHNAVMFDAQTGDFIIDKQCNLIKNAELTGGLVLNVQFKKIDWFLLKLTPRTPEQHERMRRLKVSISLHDCGLLIENTVNAVDIRDIDNTSITHLIKNFGIVVFRGFNSFDAVTDLEKWYATRGEPLQWSFGNTHLVRPDDDSAHPKSSVTSEEALPFHWDMVSPPPDMNIDQAIMSYKDFTPREFVLYCKYSTEDGQGLSTIINAAMVPLTMSGPIRKALRDTVLAYSTGLSYFGGVERTYPVIMKCPWTGNDVVRWWQSWTETEHPESTQHNYTTVSASTTYEHTDDVETLIAHHCLNASSYFTHEFMKGDIALFNNYTILHGRTSFKGHRELWRIQLSPPRLHG</sequence>
<dbReference type="SUPFAM" id="SSF51197">
    <property type="entry name" value="Clavaminate synthase-like"/>
    <property type="match status" value="1"/>
</dbReference>
<evidence type="ECO:0000313" key="4">
    <source>
        <dbReference type="Proteomes" id="UP000273140"/>
    </source>
</evidence>
<dbReference type="RefSeq" id="WP_017701030.1">
    <property type="nucleotide sequence ID" value="NZ_RBRB01000002.1"/>
</dbReference>
<dbReference type="Proteomes" id="UP000273140">
    <property type="component" value="Unassembled WGS sequence"/>
</dbReference>
<dbReference type="InterPro" id="IPR003819">
    <property type="entry name" value="TauD/TfdA-like"/>
</dbReference>
<evidence type="ECO:0000313" key="3">
    <source>
        <dbReference type="EMBL" id="RMQ39366.1"/>
    </source>
</evidence>
<dbReference type="EMBL" id="RBRB01000002">
    <property type="protein sequence ID" value="RMQ39366.1"/>
    <property type="molecule type" value="Genomic_DNA"/>
</dbReference>
<dbReference type="InterPro" id="IPR007817">
    <property type="entry name" value="Isocyanide_synthase_DIT1"/>
</dbReference>
<proteinExistence type="predicted"/>
<comment type="caution">
    <text evidence="3">The sequence shown here is derived from an EMBL/GenBank/DDBJ whole genome shotgun (WGS) entry which is preliminary data.</text>
</comment>
<gene>
    <name evidence="3" type="ORF">ALQ07_02168</name>
</gene>
<dbReference type="PANTHER" id="PTHR37285">
    <property type="entry name" value="SPORE WALL MATURATION PROTEIN DIT1"/>
    <property type="match status" value="1"/>
</dbReference>
<dbReference type="GO" id="GO:0016706">
    <property type="term" value="F:2-oxoglutarate-dependent dioxygenase activity"/>
    <property type="evidence" value="ECO:0007669"/>
    <property type="project" value="UniProtKB-ARBA"/>
</dbReference>
<organism evidence="3 4">
    <name type="scientific">Pseudomonas syringae pv. actinidiae</name>
    <dbReference type="NCBI Taxonomy" id="103796"/>
    <lineage>
        <taxon>Bacteria</taxon>
        <taxon>Pseudomonadati</taxon>
        <taxon>Pseudomonadota</taxon>
        <taxon>Gammaproteobacteria</taxon>
        <taxon>Pseudomonadales</taxon>
        <taxon>Pseudomonadaceae</taxon>
        <taxon>Pseudomonas</taxon>
        <taxon>Pseudomonas syringae</taxon>
    </lineage>
</organism>
<evidence type="ECO:0000256" key="1">
    <source>
        <dbReference type="ARBA" id="ARBA00023002"/>
    </source>
</evidence>
<dbReference type="InterPro" id="IPR042098">
    <property type="entry name" value="TauD-like_sf"/>
</dbReference>
<accession>A0A3M4LCY9</accession>
<reference evidence="3 4" key="1">
    <citation type="submission" date="2018-08" db="EMBL/GenBank/DDBJ databases">
        <title>Recombination of ecologically and evolutionarily significant loci maintains genetic cohesion in the Pseudomonas syringae species complex.</title>
        <authorList>
            <person name="Dillon M."/>
            <person name="Thakur S."/>
            <person name="Almeida R.N.D."/>
            <person name="Weir B.S."/>
            <person name="Guttman D.S."/>
        </authorList>
    </citation>
    <scope>NUCLEOTIDE SEQUENCE [LARGE SCALE GENOMIC DNA]</scope>
    <source>
        <strain evidence="3 4">ICMP 19074</strain>
    </source>
</reference>